<name>K1L8H7_CECL9</name>
<dbReference type="RefSeq" id="WP_009185909.1">
    <property type="nucleotide sequence ID" value="NZ_AMGM01000051.1"/>
</dbReference>
<keyword evidence="5" id="KW-1185">Reference proteome</keyword>
<dbReference type="Pfam" id="PF02567">
    <property type="entry name" value="PhzC-PhzF"/>
    <property type="match status" value="1"/>
</dbReference>
<evidence type="ECO:0000313" key="4">
    <source>
        <dbReference type="EMBL" id="EKB48487.1"/>
    </source>
</evidence>
<reference evidence="4 5" key="1">
    <citation type="journal article" date="2012" name="J. Bacteriol.">
        <title>Draft Genome Sequence of Cecembia lonarensis Strain LW9T, Isolated from Lonar Lake, a Haloalkaline Lake in India.</title>
        <authorList>
            <person name="Shivaji S."/>
            <person name="Ara S."/>
            <person name="Singh A."/>
            <person name="Pinnaka A.K."/>
        </authorList>
    </citation>
    <scope>NUCLEOTIDE SEQUENCE [LARGE SCALE GENOMIC DNA]</scope>
    <source>
        <strain evidence="4 5">LW9</strain>
    </source>
</reference>
<dbReference type="GO" id="GO:0005737">
    <property type="term" value="C:cytoplasm"/>
    <property type="evidence" value="ECO:0007669"/>
    <property type="project" value="TreeGrafter"/>
</dbReference>
<dbReference type="OrthoDB" id="9788221at2"/>
<dbReference type="Gene3D" id="3.10.310.10">
    <property type="entry name" value="Diaminopimelate Epimerase, Chain A, domain 1"/>
    <property type="match status" value="2"/>
</dbReference>
<evidence type="ECO:0000313" key="5">
    <source>
        <dbReference type="Proteomes" id="UP000004478"/>
    </source>
</evidence>
<proteinExistence type="inferred from homology"/>
<comment type="similarity">
    <text evidence="1">Belongs to the PhzF family.</text>
</comment>
<keyword evidence="2 4" id="KW-0413">Isomerase</keyword>
<evidence type="ECO:0000256" key="3">
    <source>
        <dbReference type="PIRSR" id="PIRSR016184-1"/>
    </source>
</evidence>
<dbReference type="Proteomes" id="UP000004478">
    <property type="component" value="Unassembled WGS sequence"/>
</dbReference>
<evidence type="ECO:0000256" key="1">
    <source>
        <dbReference type="ARBA" id="ARBA00008270"/>
    </source>
</evidence>
<dbReference type="AlphaFoldDB" id="K1L8H7"/>
<dbReference type="GO" id="GO:0016853">
    <property type="term" value="F:isomerase activity"/>
    <property type="evidence" value="ECO:0007669"/>
    <property type="project" value="UniProtKB-KW"/>
</dbReference>
<dbReference type="PATRIC" id="fig|1225176.3.peg.3074"/>
<evidence type="ECO:0000256" key="2">
    <source>
        <dbReference type="ARBA" id="ARBA00023235"/>
    </source>
</evidence>
<dbReference type="InterPro" id="IPR003719">
    <property type="entry name" value="Phenazine_PhzF-like"/>
</dbReference>
<accession>K1L8H7</accession>
<dbReference type="PIRSF" id="PIRSF016184">
    <property type="entry name" value="PhzC_PhzF"/>
    <property type="match status" value="1"/>
</dbReference>
<dbReference type="EMBL" id="AMGM01000051">
    <property type="protein sequence ID" value="EKB48487.1"/>
    <property type="molecule type" value="Genomic_DNA"/>
</dbReference>
<dbReference type="PANTHER" id="PTHR13774">
    <property type="entry name" value="PHENAZINE BIOSYNTHESIS PROTEIN"/>
    <property type="match status" value="1"/>
</dbReference>
<sequence>MELKIYQVDAFTDKVFGGNPAAVVPLEQWLPDEILQQIAMENNLSETAFYVQEGERYLLRWFTPTVEVDLCGHATLATAHVLFQHEGFEGEAITFYSDRSGILKVSKEGDDLILDFPVDDVKEIQLTTDLLDCFIPSALQAYRGKSDVVLVFEKEEDIRSLQFDLSKIANIPARGVIATAPGQSVDFVSRFFGPQVGVAEDPVTGSAHTTLIPIWAGKLGKGILTAEQLSGRGGKLSCKLQGDRVAIGGKAVTYLVGRIFV</sequence>
<dbReference type="NCBIfam" id="TIGR00654">
    <property type="entry name" value="PhzF_family"/>
    <property type="match status" value="1"/>
</dbReference>
<gene>
    <name evidence="4" type="primary">yddE</name>
    <name evidence="4" type="ORF">B879_02888</name>
</gene>
<organism evidence="4 5">
    <name type="scientific">Cecembia lonarensis (strain CCUG 58316 / KCTC 22772 / LW9)</name>
    <dbReference type="NCBI Taxonomy" id="1225176"/>
    <lineage>
        <taxon>Bacteria</taxon>
        <taxon>Pseudomonadati</taxon>
        <taxon>Bacteroidota</taxon>
        <taxon>Cytophagia</taxon>
        <taxon>Cytophagales</taxon>
        <taxon>Cyclobacteriaceae</taxon>
        <taxon>Cecembia</taxon>
    </lineage>
</organism>
<feature type="active site" evidence="3">
    <location>
        <position position="46"/>
    </location>
</feature>
<dbReference type="EC" id="5.1.-.-" evidence="4"/>
<dbReference type="SUPFAM" id="SSF54506">
    <property type="entry name" value="Diaminopimelate epimerase-like"/>
    <property type="match status" value="1"/>
</dbReference>
<dbReference type="PANTHER" id="PTHR13774:SF17">
    <property type="entry name" value="PHENAZINE BIOSYNTHESIS-LIKE DOMAIN-CONTAINING PROTEIN"/>
    <property type="match status" value="1"/>
</dbReference>
<comment type="caution">
    <text evidence="4">The sequence shown here is derived from an EMBL/GenBank/DDBJ whole genome shotgun (WGS) entry which is preliminary data.</text>
</comment>
<protein>
    <submittedName>
        <fullName evidence="4">Putative isomerase yddE</fullName>
        <ecNumber evidence="4">5.1.-.-</ecNumber>
    </submittedName>
</protein>